<evidence type="ECO:0000313" key="2">
    <source>
        <dbReference type="Proteomes" id="UP001149411"/>
    </source>
</evidence>
<protein>
    <submittedName>
        <fullName evidence="1">Uncharacterized protein</fullName>
    </submittedName>
</protein>
<accession>A0A9Q4C440</accession>
<dbReference type="Proteomes" id="UP001149411">
    <property type="component" value="Unassembled WGS sequence"/>
</dbReference>
<evidence type="ECO:0000313" key="1">
    <source>
        <dbReference type="EMBL" id="MCX2818109.1"/>
    </source>
</evidence>
<proteinExistence type="predicted"/>
<organism evidence="1 2">
    <name type="scientific">Halorutilus salinus</name>
    <dbReference type="NCBI Taxonomy" id="2487751"/>
    <lineage>
        <taxon>Archaea</taxon>
        <taxon>Methanobacteriati</taxon>
        <taxon>Methanobacteriota</taxon>
        <taxon>Stenosarchaea group</taxon>
        <taxon>Halobacteria</taxon>
        <taxon>Halorutilales</taxon>
        <taxon>Halorutilaceae</taxon>
        <taxon>Halorutilus</taxon>
    </lineage>
</organism>
<dbReference type="EMBL" id="RKLV01000002">
    <property type="protein sequence ID" value="MCX2818109.1"/>
    <property type="molecule type" value="Genomic_DNA"/>
</dbReference>
<name>A0A9Q4C440_9EURY</name>
<dbReference type="AlphaFoldDB" id="A0A9Q4C440"/>
<reference evidence="1" key="1">
    <citation type="submission" date="2022-09" db="EMBL/GenBank/DDBJ databases">
        <title>Haloadaptaus new haloarchaeum isolated from saline soil.</title>
        <authorList>
            <person name="Duran-Viseras A."/>
            <person name="Sanchez-Porro C."/>
            <person name="Ventosa A."/>
        </authorList>
    </citation>
    <scope>NUCLEOTIDE SEQUENCE</scope>
    <source>
        <strain evidence="1">F3-133</strain>
    </source>
</reference>
<keyword evidence="2" id="KW-1185">Reference proteome</keyword>
<dbReference type="RefSeq" id="WP_266085776.1">
    <property type="nucleotide sequence ID" value="NZ_RKLV01000002.1"/>
</dbReference>
<gene>
    <name evidence="1" type="ORF">EGH25_01905</name>
</gene>
<comment type="caution">
    <text evidence="1">The sequence shown here is derived from an EMBL/GenBank/DDBJ whole genome shotgun (WGS) entry which is preliminary data.</text>
</comment>
<sequence length="122" mass="14156">MSDEKPLITLRLGEEKQDRWDEYIQDNGEVNNRSELIRRSVSYYMNRDRERDVQLIDVLEEMKEMRQDVRLAKQSIENVESRQLTFEDVVAASEEAEAGDIDQIESMIEEVQDSAGLGDTDG</sequence>